<dbReference type="AlphaFoldDB" id="A0A843X042"/>
<feature type="region of interest" description="Disordered" evidence="6">
    <location>
        <begin position="134"/>
        <end position="165"/>
    </location>
</feature>
<dbReference type="GO" id="GO:0005634">
    <property type="term" value="C:nucleus"/>
    <property type="evidence" value="ECO:0007669"/>
    <property type="project" value="UniProtKB-SubCell"/>
</dbReference>
<accession>A0A843X042</accession>
<dbReference type="Proteomes" id="UP000652761">
    <property type="component" value="Unassembled WGS sequence"/>
</dbReference>
<dbReference type="GO" id="GO:0043565">
    <property type="term" value="F:sequence-specific DNA binding"/>
    <property type="evidence" value="ECO:0007669"/>
    <property type="project" value="InterPro"/>
</dbReference>
<name>A0A843X042_COLES</name>
<keyword evidence="4" id="KW-0804">Transcription</keyword>
<evidence type="ECO:0000256" key="4">
    <source>
        <dbReference type="ARBA" id="ARBA00023163"/>
    </source>
</evidence>
<feature type="compositionally biased region" description="Acidic residues" evidence="6">
    <location>
        <begin position="135"/>
        <end position="158"/>
    </location>
</feature>
<evidence type="ECO:0000256" key="5">
    <source>
        <dbReference type="ARBA" id="ARBA00023242"/>
    </source>
</evidence>
<evidence type="ECO:0000256" key="6">
    <source>
        <dbReference type="SAM" id="MobiDB-lite"/>
    </source>
</evidence>
<evidence type="ECO:0000259" key="7">
    <source>
        <dbReference type="PROSITE" id="PS51806"/>
    </source>
</evidence>
<keyword evidence="5" id="KW-0539">Nucleus</keyword>
<dbReference type="PANTHER" id="PTHR45693:SF36">
    <property type="entry name" value="TRANSCRIPTION FACTOR TGA4"/>
    <property type="match status" value="1"/>
</dbReference>
<dbReference type="GO" id="GO:0006351">
    <property type="term" value="P:DNA-templated transcription"/>
    <property type="evidence" value="ECO:0007669"/>
    <property type="project" value="InterPro"/>
</dbReference>
<keyword evidence="9" id="KW-1185">Reference proteome</keyword>
<dbReference type="OrthoDB" id="2015618at2759"/>
<proteinExistence type="predicted"/>
<protein>
    <recommendedName>
        <fullName evidence="7">DOG1 domain-containing protein</fullName>
    </recommendedName>
</protein>
<evidence type="ECO:0000256" key="3">
    <source>
        <dbReference type="ARBA" id="ARBA00023125"/>
    </source>
</evidence>
<evidence type="ECO:0000313" key="9">
    <source>
        <dbReference type="Proteomes" id="UP000652761"/>
    </source>
</evidence>
<keyword evidence="2" id="KW-0805">Transcription regulation</keyword>
<sequence>MSDGGCGHGKQWWLHAVLQSERPWAWLREGLEARVMENAAVAACSTAAKGYFDDDFLPKIVSTPLVGPVPLIEPPLLIGGAGGRVTLASDDDPSLVLWNLRMSLSNMAARRLCRSPSRHSLSLVLVDVEYGLEEKVEEEGEEEEEEEEQEEEEEEEEAGWGGRRRRWRRPAAAVEEAARAGGGGGAPSFLPRTPKPASFGVLGWEGAEIRGIDLGSIGIDPYRADHLRQQTLQQMYRILTTRQAARGLVALGDYFQRLRALSSLWVARPS</sequence>
<keyword evidence="3" id="KW-0238">DNA-binding</keyword>
<feature type="domain" description="DOG1" evidence="7">
    <location>
        <begin position="1"/>
        <end position="268"/>
    </location>
</feature>
<gene>
    <name evidence="8" type="ORF">Taro_044083</name>
</gene>
<reference evidence="8" key="1">
    <citation type="submission" date="2017-07" db="EMBL/GenBank/DDBJ databases">
        <title>Taro Niue Genome Assembly and Annotation.</title>
        <authorList>
            <person name="Atibalentja N."/>
            <person name="Keating K."/>
            <person name="Fields C.J."/>
        </authorList>
    </citation>
    <scope>NUCLEOTIDE SEQUENCE</scope>
    <source>
        <strain evidence="8">Niue_2</strain>
        <tissue evidence="8">Leaf</tissue>
    </source>
</reference>
<evidence type="ECO:0000256" key="1">
    <source>
        <dbReference type="ARBA" id="ARBA00004123"/>
    </source>
</evidence>
<organism evidence="8 9">
    <name type="scientific">Colocasia esculenta</name>
    <name type="common">Wild taro</name>
    <name type="synonym">Arum esculentum</name>
    <dbReference type="NCBI Taxonomy" id="4460"/>
    <lineage>
        <taxon>Eukaryota</taxon>
        <taxon>Viridiplantae</taxon>
        <taxon>Streptophyta</taxon>
        <taxon>Embryophyta</taxon>
        <taxon>Tracheophyta</taxon>
        <taxon>Spermatophyta</taxon>
        <taxon>Magnoliopsida</taxon>
        <taxon>Liliopsida</taxon>
        <taxon>Araceae</taxon>
        <taxon>Aroideae</taxon>
        <taxon>Colocasieae</taxon>
        <taxon>Colocasia</taxon>
    </lineage>
</organism>
<evidence type="ECO:0000256" key="2">
    <source>
        <dbReference type="ARBA" id="ARBA00023015"/>
    </source>
</evidence>
<dbReference type="InterPro" id="IPR025422">
    <property type="entry name" value="TGA_domain"/>
</dbReference>
<comment type="caution">
    <text evidence="8">The sequence shown here is derived from an EMBL/GenBank/DDBJ whole genome shotgun (WGS) entry which is preliminary data.</text>
</comment>
<dbReference type="PANTHER" id="PTHR45693">
    <property type="entry name" value="TRANSCRIPTION FACTOR TGA9"/>
    <property type="match status" value="1"/>
</dbReference>
<dbReference type="PROSITE" id="PS51806">
    <property type="entry name" value="DOG1"/>
    <property type="match status" value="1"/>
</dbReference>
<comment type="subcellular location">
    <subcellularLocation>
        <location evidence="1">Nucleus</location>
    </subcellularLocation>
</comment>
<dbReference type="EMBL" id="NMUH01004891">
    <property type="protein sequence ID" value="MQM11181.1"/>
    <property type="molecule type" value="Genomic_DNA"/>
</dbReference>
<evidence type="ECO:0000313" key="8">
    <source>
        <dbReference type="EMBL" id="MQM11181.1"/>
    </source>
</evidence>